<dbReference type="EMBL" id="JADOBH010000001">
    <property type="protein sequence ID" value="MBF7954583.1"/>
    <property type="molecule type" value="Genomic_DNA"/>
</dbReference>
<evidence type="ECO:0000313" key="1">
    <source>
        <dbReference type="EMBL" id="MBF7954583.1"/>
    </source>
</evidence>
<evidence type="ECO:0000313" key="2">
    <source>
        <dbReference type="Proteomes" id="UP000600307"/>
    </source>
</evidence>
<accession>A0ABS0DMH3</accession>
<sequence length="81" mass="9472">MEQKHSTVDQIDEYFQSLNEAEPNEKDSFYLLFSELASLHDTVSHKDMIASLIQKLETEQDVMKADVYRNMLEMLLRSTNS</sequence>
<reference evidence="1 2" key="1">
    <citation type="submission" date="2020-11" db="EMBL/GenBank/DDBJ databases">
        <title>Taxonomic investigation of Rahnella spp.</title>
        <authorList>
            <person name="Lee S.D."/>
        </authorList>
    </citation>
    <scope>NUCLEOTIDE SEQUENCE [LARGE SCALE GENOMIC DNA]</scope>
    <source>
        <strain evidence="1 2">SAP-10</strain>
    </source>
</reference>
<protein>
    <submittedName>
        <fullName evidence="1">Uncharacterized protein</fullName>
    </submittedName>
</protein>
<name>A0ABS0DMH3_9GAMM</name>
<dbReference type="InterPro" id="IPR024753">
    <property type="entry name" value="AriR"/>
</dbReference>
<gene>
    <name evidence="1" type="ORF">IV431_03310</name>
</gene>
<comment type="caution">
    <text evidence="1">The sequence shown here is derived from an EMBL/GenBank/DDBJ whole genome shotgun (WGS) entry which is preliminary data.</text>
</comment>
<dbReference type="RefSeq" id="WP_195816764.1">
    <property type="nucleotide sequence ID" value="NZ_JADOBH010000001.1"/>
</dbReference>
<keyword evidence="2" id="KW-1185">Reference proteome</keyword>
<organism evidence="1 2">
    <name type="scientific">Rahnella victoriana</name>
    <dbReference type="NCBI Taxonomy" id="1510570"/>
    <lineage>
        <taxon>Bacteria</taxon>
        <taxon>Pseudomonadati</taxon>
        <taxon>Pseudomonadota</taxon>
        <taxon>Gammaproteobacteria</taxon>
        <taxon>Enterobacterales</taxon>
        <taxon>Yersiniaceae</taxon>
        <taxon>Rahnella</taxon>
    </lineage>
</organism>
<dbReference type="Pfam" id="PF10798">
    <property type="entry name" value="YmgB"/>
    <property type="match status" value="1"/>
</dbReference>
<dbReference type="Proteomes" id="UP000600307">
    <property type="component" value="Unassembled WGS sequence"/>
</dbReference>
<dbReference type="Gene3D" id="1.20.5.5260">
    <property type="match status" value="1"/>
</dbReference>
<proteinExistence type="predicted"/>